<feature type="compositionally biased region" description="Low complexity" evidence="1">
    <location>
        <begin position="264"/>
        <end position="279"/>
    </location>
</feature>
<dbReference type="InterPro" id="IPR005036">
    <property type="entry name" value="CBM21_dom"/>
</dbReference>
<feature type="compositionally biased region" description="Polar residues" evidence="1">
    <location>
        <begin position="1"/>
        <end position="16"/>
    </location>
</feature>
<proteinExistence type="predicted"/>
<evidence type="ECO:0000256" key="1">
    <source>
        <dbReference type="SAM" id="MobiDB-lite"/>
    </source>
</evidence>
<feature type="compositionally biased region" description="Low complexity" evidence="1">
    <location>
        <begin position="928"/>
        <end position="938"/>
    </location>
</feature>
<gene>
    <name evidence="3" type="ORF">E1B28_001879</name>
</gene>
<feature type="compositionally biased region" description="Gly residues" evidence="1">
    <location>
        <begin position="845"/>
        <end position="859"/>
    </location>
</feature>
<feature type="compositionally biased region" description="Low complexity" evidence="1">
    <location>
        <begin position="626"/>
        <end position="640"/>
    </location>
</feature>
<feature type="compositionally biased region" description="Basic and acidic residues" evidence="1">
    <location>
        <begin position="698"/>
        <end position="709"/>
    </location>
</feature>
<feature type="compositionally biased region" description="Basic residues" evidence="1">
    <location>
        <begin position="17"/>
        <end position="26"/>
    </location>
</feature>
<feature type="compositionally biased region" description="Low complexity" evidence="1">
    <location>
        <begin position="887"/>
        <end position="921"/>
    </location>
</feature>
<feature type="compositionally biased region" description="Polar residues" evidence="1">
    <location>
        <begin position="945"/>
        <end position="954"/>
    </location>
</feature>
<dbReference type="Gene3D" id="2.60.40.2440">
    <property type="entry name" value="Carbohydrate binding type-21 domain"/>
    <property type="match status" value="1"/>
</dbReference>
<dbReference type="GO" id="GO:0005979">
    <property type="term" value="P:regulation of glycogen biosynthetic process"/>
    <property type="evidence" value="ECO:0007669"/>
    <property type="project" value="TreeGrafter"/>
</dbReference>
<dbReference type="InterPro" id="IPR038175">
    <property type="entry name" value="CBM21_dom_sf"/>
</dbReference>
<dbReference type="OrthoDB" id="1881at2759"/>
<feature type="domain" description="CBM21" evidence="2">
    <location>
        <begin position="426"/>
        <end position="577"/>
    </location>
</feature>
<dbReference type="GO" id="GO:2001069">
    <property type="term" value="F:glycogen binding"/>
    <property type="evidence" value="ECO:0007669"/>
    <property type="project" value="TreeGrafter"/>
</dbReference>
<dbReference type="AlphaFoldDB" id="A0A9P7V4H9"/>
<evidence type="ECO:0000259" key="2">
    <source>
        <dbReference type="PROSITE" id="PS51159"/>
    </source>
</evidence>
<dbReference type="EMBL" id="CM032181">
    <property type="protein sequence ID" value="KAG7100099.1"/>
    <property type="molecule type" value="Genomic_DNA"/>
</dbReference>
<dbReference type="Pfam" id="PF03370">
    <property type="entry name" value="CBM_21"/>
    <property type="match status" value="1"/>
</dbReference>
<dbReference type="Proteomes" id="UP001049176">
    <property type="component" value="Chromosome 1"/>
</dbReference>
<feature type="compositionally biased region" description="Low complexity" evidence="1">
    <location>
        <begin position="794"/>
        <end position="804"/>
    </location>
</feature>
<feature type="compositionally biased region" description="Low complexity" evidence="1">
    <location>
        <begin position="243"/>
        <end position="252"/>
    </location>
</feature>
<dbReference type="InterPro" id="IPR050782">
    <property type="entry name" value="PP1_regulatory_subunit_3"/>
</dbReference>
<feature type="compositionally biased region" description="Basic and acidic residues" evidence="1">
    <location>
        <begin position="874"/>
        <end position="885"/>
    </location>
</feature>
<feature type="region of interest" description="Disordered" evidence="1">
    <location>
        <begin position="585"/>
        <end position="645"/>
    </location>
</feature>
<feature type="region of interest" description="Disordered" evidence="1">
    <location>
        <begin position="698"/>
        <end position="804"/>
    </location>
</feature>
<feature type="compositionally biased region" description="Polar residues" evidence="1">
    <location>
        <begin position="128"/>
        <end position="142"/>
    </location>
</feature>
<feature type="region of interest" description="Disordered" evidence="1">
    <location>
        <begin position="309"/>
        <end position="350"/>
    </location>
</feature>
<feature type="region of interest" description="Disordered" evidence="1">
    <location>
        <begin position="1"/>
        <end position="286"/>
    </location>
</feature>
<feature type="compositionally biased region" description="Low complexity" evidence="1">
    <location>
        <begin position="711"/>
        <end position="729"/>
    </location>
</feature>
<dbReference type="KEGG" id="more:E1B28_001879"/>
<organism evidence="3 4">
    <name type="scientific">Marasmius oreades</name>
    <name type="common">fairy-ring Marasmius</name>
    <dbReference type="NCBI Taxonomy" id="181124"/>
    <lineage>
        <taxon>Eukaryota</taxon>
        <taxon>Fungi</taxon>
        <taxon>Dikarya</taxon>
        <taxon>Basidiomycota</taxon>
        <taxon>Agaricomycotina</taxon>
        <taxon>Agaricomycetes</taxon>
        <taxon>Agaricomycetidae</taxon>
        <taxon>Agaricales</taxon>
        <taxon>Marasmiineae</taxon>
        <taxon>Marasmiaceae</taxon>
        <taxon>Marasmius</taxon>
    </lineage>
</organism>
<feature type="compositionally biased region" description="Low complexity" evidence="1">
    <location>
        <begin position="27"/>
        <end position="36"/>
    </location>
</feature>
<comment type="caution">
    <text evidence="3">The sequence shown here is derived from an EMBL/GenBank/DDBJ whole genome shotgun (WGS) entry which is preliminary data.</text>
</comment>
<feature type="region of interest" description="Disordered" evidence="1">
    <location>
        <begin position="845"/>
        <end position="954"/>
    </location>
</feature>
<dbReference type="PANTHER" id="PTHR12307">
    <property type="entry name" value="PROTEIN PHOSPHATASE 1 REGULATORY SUBUNIT"/>
    <property type="match status" value="1"/>
</dbReference>
<feature type="compositionally biased region" description="Low complexity" evidence="1">
    <location>
        <begin position="145"/>
        <end position="197"/>
    </location>
</feature>
<dbReference type="RefSeq" id="XP_043016569.1">
    <property type="nucleotide sequence ID" value="XM_043147855.1"/>
</dbReference>
<accession>A0A9P7V4H9</accession>
<feature type="compositionally biased region" description="Acidic residues" evidence="1">
    <location>
        <begin position="863"/>
        <end position="873"/>
    </location>
</feature>
<feature type="compositionally biased region" description="Gly residues" evidence="1">
    <location>
        <begin position="368"/>
        <end position="383"/>
    </location>
</feature>
<feature type="compositionally biased region" description="Low complexity" evidence="1">
    <location>
        <begin position="746"/>
        <end position="779"/>
    </location>
</feature>
<protein>
    <recommendedName>
        <fullName evidence="2">CBM21 domain-containing protein</fullName>
    </recommendedName>
</protein>
<evidence type="ECO:0000313" key="3">
    <source>
        <dbReference type="EMBL" id="KAG7100099.1"/>
    </source>
</evidence>
<sequence length="1023" mass="106874">MPYATPTLSSPVLTHHSQGRPGHRRSYSSSPSVSFSNERGPGAFAGLGTLPRRQSPGISINTAPKFHLNTSSGSSSSDSGDEDGHPPPLKLKKPVSPSFGGVPFPKSSPLSSPVPGDNHDRGLLSPLSGLQTHITGFQSPSPRDSPLASPKPSPLASQTHLAPPLLRPSPSRTTSSPILLSNGKPLKSSLKSSSSTSNIPVHHQHHPHHPHLLHPNGSQPTHLHHHHHLRAQSAPSTPREDTITTITTTQQQPEPSIPNPPSTPSSASTSLTNSPTATPKNVHFPSLPTDLEHIRVFNKSAKPISFLRRSSDASRGPNGQIHGVGNLSEVEGPETETETETDRDQVGGSGKAWVNGYIRGWGVGGGSASGSGAGDRMGAGAGGSASAFPFPRVPSPPREEVRETLELELKEGYTVPSSMGGGTHPNAVVMLENVEMKSRELKSLKLELTVLVRNVAYEKQVVFRFTMDEWATTSEVGGKYLQSVYSTGGTSLSRSQAKTVGDVIGALGGGETGLAHSRCVSESALDTPPPYDRFLITISLSDYLHLENRVMWGVVRYTCPGKGEWWDNNGGKNFRIGWKKVKLPVPVTPSTSSNSTTATTAQQTGRERKAGVGVGRSLSAPPAPPASVVTTTATTPTTMTPPKPDVDVVKAQALQQRLSGFSLRNYVRPGTGSSPPLGKKEGIGLYWPWGSTQARDVRAGVKVEEKSDRIASPSSSSSPVVTPGGSASVEVLPPPLPLPQGTDYFSPSAPSVTGPTPTPTTPSSSRTSSMSSTTSDVPSLVRGYDGLRDGDGVESSTSSSSESLDSLMFGGSSHSLTSFKPHTRLVYGSPGDSVGIHDADIGSGYRPGGFGRGSHGGLGEDTVKEEEEEEEEEKMQMKTEARKGAESLMPPSISISPLASPLSPLSPASPSSPSLSSGSGSETERPLSSSPDVSSSSSLEMGSENGATSALGSTLTTIPVPATTVVVPSNGNGNGESEMLYKAFVKQWCFVESPRGGTPVMSPKPNGDVGAGVLGGEGMKVKV</sequence>
<feature type="compositionally biased region" description="Low complexity" evidence="1">
    <location>
        <begin position="588"/>
        <end position="604"/>
    </location>
</feature>
<dbReference type="GeneID" id="66070955"/>
<dbReference type="PANTHER" id="PTHR12307:SF36">
    <property type="entry name" value="GLYCOGEN-BINDING SUBUNIT 76A"/>
    <property type="match status" value="1"/>
</dbReference>
<dbReference type="GO" id="GO:0000164">
    <property type="term" value="C:protein phosphatase type 1 complex"/>
    <property type="evidence" value="ECO:0007669"/>
    <property type="project" value="TreeGrafter"/>
</dbReference>
<feature type="compositionally biased region" description="Basic residues" evidence="1">
    <location>
        <begin position="202"/>
        <end position="212"/>
    </location>
</feature>
<evidence type="ECO:0000313" key="4">
    <source>
        <dbReference type="Proteomes" id="UP001049176"/>
    </source>
</evidence>
<reference evidence="3" key="1">
    <citation type="journal article" date="2021" name="Genome Biol. Evol.">
        <title>The assembled and annotated genome of the fairy-ring fungus Marasmius oreades.</title>
        <authorList>
            <person name="Hiltunen M."/>
            <person name="Ament-Velasquez S.L."/>
            <person name="Johannesson H."/>
        </authorList>
    </citation>
    <scope>NUCLEOTIDE SEQUENCE</scope>
    <source>
        <strain evidence="3">03SP1</strain>
    </source>
</reference>
<dbReference type="GO" id="GO:0008157">
    <property type="term" value="F:protein phosphatase 1 binding"/>
    <property type="evidence" value="ECO:0007669"/>
    <property type="project" value="TreeGrafter"/>
</dbReference>
<keyword evidence="4" id="KW-1185">Reference proteome</keyword>
<feature type="region of interest" description="Disordered" evidence="1">
    <location>
        <begin position="368"/>
        <end position="398"/>
    </location>
</feature>
<name>A0A9P7V4H9_9AGAR</name>
<dbReference type="PROSITE" id="PS51159">
    <property type="entry name" value="CBM21"/>
    <property type="match status" value="1"/>
</dbReference>